<evidence type="ECO:0000313" key="2">
    <source>
        <dbReference type="Proteomes" id="UP000276133"/>
    </source>
</evidence>
<keyword evidence="2" id="KW-1185">Reference proteome</keyword>
<proteinExistence type="predicted"/>
<name>A0A3M7SHP1_BRAPC</name>
<dbReference type="AlphaFoldDB" id="A0A3M7SHP1"/>
<sequence length="69" mass="8115">MKNRFTNSSREISLDKKILKDLLKLYKIIIRKPLFGRSLATALSAFDLKSKRNEKKIKTLQFQLGLKNY</sequence>
<comment type="caution">
    <text evidence="1">The sequence shown here is derived from an EMBL/GenBank/DDBJ whole genome shotgun (WGS) entry which is preliminary data.</text>
</comment>
<evidence type="ECO:0000313" key="1">
    <source>
        <dbReference type="EMBL" id="RNA35282.1"/>
    </source>
</evidence>
<reference evidence="1 2" key="1">
    <citation type="journal article" date="2018" name="Sci. Rep.">
        <title>Genomic signatures of local adaptation to the degree of environmental predictability in rotifers.</title>
        <authorList>
            <person name="Franch-Gras L."/>
            <person name="Hahn C."/>
            <person name="Garcia-Roger E.M."/>
            <person name="Carmona M.J."/>
            <person name="Serra M."/>
            <person name="Gomez A."/>
        </authorList>
    </citation>
    <scope>NUCLEOTIDE SEQUENCE [LARGE SCALE GENOMIC DNA]</scope>
    <source>
        <strain evidence="1">HYR1</strain>
    </source>
</reference>
<accession>A0A3M7SHP1</accession>
<protein>
    <submittedName>
        <fullName evidence="1">Uncharacterized protein</fullName>
    </submittedName>
</protein>
<organism evidence="1 2">
    <name type="scientific">Brachionus plicatilis</name>
    <name type="common">Marine rotifer</name>
    <name type="synonym">Brachionus muelleri</name>
    <dbReference type="NCBI Taxonomy" id="10195"/>
    <lineage>
        <taxon>Eukaryota</taxon>
        <taxon>Metazoa</taxon>
        <taxon>Spiralia</taxon>
        <taxon>Gnathifera</taxon>
        <taxon>Rotifera</taxon>
        <taxon>Eurotatoria</taxon>
        <taxon>Monogononta</taxon>
        <taxon>Pseudotrocha</taxon>
        <taxon>Ploima</taxon>
        <taxon>Brachionidae</taxon>
        <taxon>Brachionus</taxon>
    </lineage>
</organism>
<gene>
    <name evidence="1" type="ORF">BpHYR1_024770</name>
</gene>
<dbReference type="EMBL" id="REGN01001346">
    <property type="protein sequence ID" value="RNA35282.1"/>
    <property type="molecule type" value="Genomic_DNA"/>
</dbReference>
<dbReference type="Proteomes" id="UP000276133">
    <property type="component" value="Unassembled WGS sequence"/>
</dbReference>